<keyword evidence="3" id="KW-1185">Reference proteome</keyword>
<organism evidence="2 3">
    <name type="scientific">Trifolium medium</name>
    <dbReference type="NCBI Taxonomy" id="97028"/>
    <lineage>
        <taxon>Eukaryota</taxon>
        <taxon>Viridiplantae</taxon>
        <taxon>Streptophyta</taxon>
        <taxon>Embryophyta</taxon>
        <taxon>Tracheophyta</taxon>
        <taxon>Spermatophyta</taxon>
        <taxon>Magnoliopsida</taxon>
        <taxon>eudicotyledons</taxon>
        <taxon>Gunneridae</taxon>
        <taxon>Pentapetalae</taxon>
        <taxon>rosids</taxon>
        <taxon>fabids</taxon>
        <taxon>Fabales</taxon>
        <taxon>Fabaceae</taxon>
        <taxon>Papilionoideae</taxon>
        <taxon>50 kb inversion clade</taxon>
        <taxon>NPAAA clade</taxon>
        <taxon>Hologalegina</taxon>
        <taxon>IRL clade</taxon>
        <taxon>Trifolieae</taxon>
        <taxon>Trifolium</taxon>
    </lineage>
</organism>
<dbReference type="Proteomes" id="UP000265520">
    <property type="component" value="Unassembled WGS sequence"/>
</dbReference>
<dbReference type="EMBL" id="LXQA011449996">
    <property type="protein sequence ID" value="MCI97637.1"/>
    <property type="molecule type" value="Genomic_DNA"/>
</dbReference>
<feature type="signal peptide" evidence="1">
    <location>
        <begin position="1"/>
        <end position="23"/>
    </location>
</feature>
<name>A0A392WB47_9FABA</name>
<evidence type="ECO:0000256" key="1">
    <source>
        <dbReference type="SAM" id="SignalP"/>
    </source>
</evidence>
<feature type="non-terminal residue" evidence="2">
    <location>
        <position position="1"/>
    </location>
</feature>
<comment type="caution">
    <text evidence="2">The sequence shown here is derived from an EMBL/GenBank/DDBJ whole genome shotgun (WGS) entry which is preliminary data.</text>
</comment>
<accession>A0A392WB47</accession>
<keyword evidence="1" id="KW-0732">Signal</keyword>
<reference evidence="2 3" key="1">
    <citation type="journal article" date="2018" name="Front. Plant Sci.">
        <title>Red Clover (Trifolium pratense) and Zigzag Clover (T. medium) - A Picture of Genomic Similarities and Differences.</title>
        <authorList>
            <person name="Dluhosova J."/>
            <person name="Istvanek J."/>
            <person name="Nedelnik J."/>
            <person name="Repkova J."/>
        </authorList>
    </citation>
    <scope>NUCLEOTIDE SEQUENCE [LARGE SCALE GENOMIC DNA]</scope>
    <source>
        <strain evidence="3">cv. 10/8</strain>
        <tissue evidence="2">Leaf</tissue>
    </source>
</reference>
<proteinExistence type="predicted"/>
<evidence type="ECO:0000313" key="2">
    <source>
        <dbReference type="EMBL" id="MCI97637.1"/>
    </source>
</evidence>
<evidence type="ECO:0000313" key="3">
    <source>
        <dbReference type="Proteomes" id="UP000265520"/>
    </source>
</evidence>
<dbReference type="AlphaFoldDB" id="A0A392WB47"/>
<feature type="chain" id="PRO_5017372523" evidence="1">
    <location>
        <begin position="24"/>
        <end position="47"/>
    </location>
</feature>
<protein>
    <submittedName>
        <fullName evidence="2">Uncharacterized protein</fullName>
    </submittedName>
</protein>
<sequence>YGGGASVVAKPVLIFCLFDGGSGDGIQTVNGGSTVDGGRQIDSGGRM</sequence>